<keyword evidence="5" id="KW-0051">Antiviral defense</keyword>
<comment type="similarity">
    <text evidence="2">Belongs to the CRISPR-associated Csm5 family.</text>
</comment>
<feature type="domain" description="CRISPR type III-associated protein" evidence="7">
    <location>
        <begin position="12"/>
        <end position="267"/>
    </location>
</feature>
<evidence type="ECO:0000313" key="8">
    <source>
        <dbReference type="EMBL" id="HGV55438.1"/>
    </source>
</evidence>
<reference evidence="8" key="1">
    <citation type="journal article" date="2020" name="mSystems">
        <title>Genome- and Community-Level Interaction Insights into Carbon Utilization and Element Cycling Functions of Hydrothermarchaeota in Hydrothermal Sediment.</title>
        <authorList>
            <person name="Zhou Z."/>
            <person name="Liu Y."/>
            <person name="Xu W."/>
            <person name="Pan J."/>
            <person name="Luo Z.H."/>
            <person name="Li M."/>
        </authorList>
    </citation>
    <scope>NUCLEOTIDE SEQUENCE [LARGE SCALE GENOMIC DNA]</scope>
    <source>
        <strain evidence="8">SpSt-605</strain>
    </source>
</reference>
<evidence type="ECO:0000256" key="1">
    <source>
        <dbReference type="ARBA" id="ARBA00003088"/>
    </source>
</evidence>
<dbReference type="InterPro" id="IPR010173">
    <property type="entry name" value="CRISPR-assoc_Csm5"/>
</dbReference>
<evidence type="ECO:0000256" key="3">
    <source>
        <dbReference type="ARBA" id="ARBA00016113"/>
    </source>
</evidence>
<evidence type="ECO:0000256" key="5">
    <source>
        <dbReference type="ARBA" id="ARBA00023118"/>
    </source>
</evidence>
<dbReference type="PANTHER" id="PTHR38007:SF1">
    <property type="entry name" value="CRISPR SYSTEM CMS PROTEIN CSM5"/>
    <property type="match status" value="1"/>
</dbReference>
<evidence type="ECO:0000256" key="4">
    <source>
        <dbReference type="ARBA" id="ARBA00022884"/>
    </source>
</evidence>
<keyword evidence="4" id="KW-0694">RNA-binding</keyword>
<sequence length="392" mass="44340">MNSPFKTYHVRLTTLTPLHIGTGETFDFTQVTIDIQNNLLYAFNLIDLVNNLSPTEREELERIADTPSAEALVKLQKFYCYRILPKIIQISRNCYKIPSELTQAFERTLKLTRERDIYQQFNSIAIRSHFKDTFTGDPLIPGSSLKGALRTGYLEGLYKETSKISPEKVKHIKGLVDQISNEGSYKSLKERAFKELENTLLKNGEEDIKLDPFKNLKVSDLSPKAKVAKEIVFALNLRKQNSSSIGSLSVPIEILPPGSVFEGQIKLVTPHDHDIVSPIKLEELIKFNSSHYKAILREEVALLTHLKKLLGERLRPHKEALDQKKALLLKLGHHSGASAVTIEGLRKILVKTTGGRKIIKDSATTFWVATLNKRDISQAEPFGWVVLEFLDL</sequence>
<organism evidence="8">
    <name type="scientific">Caldimicrobium thiodismutans</name>
    <dbReference type="NCBI Taxonomy" id="1653476"/>
    <lineage>
        <taxon>Bacteria</taxon>
        <taxon>Pseudomonadati</taxon>
        <taxon>Thermodesulfobacteriota</taxon>
        <taxon>Thermodesulfobacteria</taxon>
        <taxon>Thermodesulfobacteriales</taxon>
        <taxon>Thermodesulfobacteriaceae</taxon>
        <taxon>Caldimicrobium</taxon>
    </lineage>
</organism>
<comment type="caution">
    <text evidence="8">The sequence shown here is derived from an EMBL/GenBank/DDBJ whole genome shotgun (WGS) entry which is preliminary data.</text>
</comment>
<dbReference type="EMBL" id="DSZU01000087">
    <property type="protein sequence ID" value="HGV55438.1"/>
    <property type="molecule type" value="Genomic_DNA"/>
</dbReference>
<name>A0A832GLX5_9BACT</name>
<dbReference type="GO" id="GO:0051607">
    <property type="term" value="P:defense response to virus"/>
    <property type="evidence" value="ECO:0007669"/>
    <property type="project" value="UniProtKB-KW"/>
</dbReference>
<proteinExistence type="inferred from homology"/>
<dbReference type="InterPro" id="IPR005537">
    <property type="entry name" value="RAMP_III_fam"/>
</dbReference>
<dbReference type="NCBIfam" id="TIGR01899">
    <property type="entry name" value="cas_TM1807_csm5"/>
    <property type="match status" value="1"/>
</dbReference>
<gene>
    <name evidence="8" type="primary">csm5</name>
    <name evidence="8" type="ORF">ENT73_05060</name>
</gene>
<dbReference type="Pfam" id="PF03787">
    <property type="entry name" value="RAMPs"/>
    <property type="match status" value="1"/>
</dbReference>
<dbReference type="AlphaFoldDB" id="A0A832GLX5"/>
<evidence type="ECO:0000256" key="6">
    <source>
        <dbReference type="ARBA" id="ARBA00031720"/>
    </source>
</evidence>
<dbReference type="GO" id="GO:0003723">
    <property type="term" value="F:RNA binding"/>
    <property type="evidence" value="ECO:0007669"/>
    <property type="project" value="UniProtKB-KW"/>
</dbReference>
<accession>A0A832GLX5</accession>
<comment type="function">
    <text evidence="1">This subunit might be involved in maturation of a crRNA intermediate to its mature form.</text>
</comment>
<dbReference type="PANTHER" id="PTHR38007">
    <property type="entry name" value="CRISPR SYSTEM CMS PROTEIN CSM5"/>
    <property type="match status" value="1"/>
</dbReference>
<protein>
    <recommendedName>
        <fullName evidence="3">CRISPR system Cms protein Csm5</fullName>
    </recommendedName>
    <alternativeName>
        <fullName evidence="6">CRISPR type III A-associated protein Csm5</fullName>
    </alternativeName>
</protein>
<evidence type="ECO:0000256" key="2">
    <source>
        <dbReference type="ARBA" id="ARBA00006680"/>
    </source>
</evidence>
<evidence type="ECO:0000259" key="7">
    <source>
        <dbReference type="Pfam" id="PF03787"/>
    </source>
</evidence>